<reference evidence="9" key="1">
    <citation type="journal article" date="2010" name="Science">
        <title>The genome of the Western clawed frog Xenopus tropicalis.</title>
        <authorList>
            <person name="Hellsten U."/>
            <person name="Harland R.M."/>
            <person name="Gilchrist M.J."/>
            <person name="Hendrix D."/>
            <person name="Jurka J."/>
            <person name="Kapitonov V."/>
            <person name="Ovcharenko I."/>
            <person name="Putnam N.H."/>
            <person name="Shu S."/>
            <person name="Taher L."/>
            <person name="Blitz I.L."/>
            <person name="Blumberg B."/>
            <person name="Dichmann D.S."/>
            <person name="Dubchak I."/>
            <person name="Amaya E."/>
            <person name="Detter J.C."/>
            <person name="Fletcher R."/>
            <person name="Gerhard D.S."/>
            <person name="Goodstein D."/>
            <person name="Graves T."/>
            <person name="Grigoriev I.V."/>
            <person name="Grimwood J."/>
            <person name="Kawashima T."/>
            <person name="Lindquist E."/>
            <person name="Lucas S.M."/>
            <person name="Mead P.E."/>
            <person name="Mitros T."/>
            <person name="Ogino H."/>
            <person name="Ohta Y."/>
            <person name="Poliakov A.V."/>
            <person name="Pollet N."/>
            <person name="Robert J."/>
            <person name="Salamov A."/>
            <person name="Sater A.K."/>
            <person name="Schmutz J."/>
            <person name="Terry A."/>
            <person name="Vize P.D."/>
            <person name="Warren W.C."/>
            <person name="Wells D."/>
            <person name="Wills A."/>
            <person name="Wilson R.K."/>
            <person name="Zimmerman L.B."/>
            <person name="Zorn A.M."/>
            <person name="Grainger R."/>
            <person name="Grammer T."/>
            <person name="Khokha M.K."/>
            <person name="Richardson P.M."/>
            <person name="Rokhsar D.S."/>
        </authorList>
    </citation>
    <scope>NUCLEOTIDE SEQUENCE [LARGE SCALE GENOMIC DNA]</scope>
    <source>
        <strain evidence="9">Nigerian</strain>
    </source>
</reference>
<dbReference type="GO" id="GO:0005634">
    <property type="term" value="C:nucleus"/>
    <property type="evidence" value="ECO:0007669"/>
    <property type="project" value="UniProtKB-SubCell"/>
</dbReference>
<dbReference type="SUPFAM" id="SSF53335">
    <property type="entry name" value="S-adenosyl-L-methionine-dependent methyltransferases"/>
    <property type="match status" value="1"/>
</dbReference>
<dbReference type="CDD" id="cd02440">
    <property type="entry name" value="AdoMet_MTases"/>
    <property type="match status" value="1"/>
</dbReference>
<dbReference type="PANTHER" id="PTHR12843:SF5">
    <property type="entry name" value="EEF1A LYSINE METHYLTRANSFERASE 2"/>
    <property type="match status" value="1"/>
</dbReference>
<reference evidence="9" key="2">
    <citation type="submission" date="2020-05" db="UniProtKB">
        <authorList>
            <consortium name="Ensembl"/>
        </authorList>
    </citation>
    <scope>IDENTIFICATION</scope>
</reference>
<keyword evidence="3 7" id="KW-0808">Transferase</keyword>
<evidence type="ECO:0000259" key="8">
    <source>
        <dbReference type="Pfam" id="PF13847"/>
    </source>
</evidence>
<evidence type="ECO:0000256" key="2">
    <source>
        <dbReference type="ARBA" id="ARBA00022603"/>
    </source>
</evidence>
<accession>A0A6I8PR38</accession>
<evidence type="ECO:0000256" key="7">
    <source>
        <dbReference type="HAMAP-Rule" id="MF_03188"/>
    </source>
</evidence>
<dbReference type="GeneTree" id="ENSGT00390000013399"/>
<dbReference type="Ensembl" id="ENSXETT00000061720">
    <property type="protein sequence ID" value="ENSXETP00000062472"/>
    <property type="gene ID" value="ENSXETG00000030721"/>
</dbReference>
<dbReference type="Gene3D" id="3.40.50.150">
    <property type="entry name" value="Vaccinia Virus protein VP39"/>
    <property type="match status" value="1"/>
</dbReference>
<gene>
    <name evidence="7" type="primary">METTL10</name>
    <name evidence="7" type="synonym">EEF1AKMT2</name>
</gene>
<dbReference type="HAMAP" id="MF_03188">
    <property type="entry name" value="Methyltr_EFM4"/>
    <property type="match status" value="1"/>
</dbReference>
<dbReference type="InterPro" id="IPR025714">
    <property type="entry name" value="Methyltranfer_dom"/>
</dbReference>
<keyword evidence="2 7" id="KW-0489">Methyltransferase</keyword>
<dbReference type="GO" id="GO:0016279">
    <property type="term" value="F:protein-lysine N-methyltransferase activity"/>
    <property type="evidence" value="ECO:0007669"/>
    <property type="project" value="UniProtKB-UniRule"/>
</dbReference>
<dbReference type="AlphaFoldDB" id="A0A6I8PR38"/>
<feature type="domain" description="Methyltransferase" evidence="8">
    <location>
        <begin position="108"/>
        <end position="238"/>
    </location>
</feature>
<comment type="subcellular location">
    <subcellularLocation>
        <location evidence="7">Cytoplasm</location>
    </subcellularLocation>
    <subcellularLocation>
        <location evidence="7">Nucleus</location>
    </subcellularLocation>
</comment>
<protein>
    <recommendedName>
        <fullName evidence="7">EEF1A lysine methyltransferase 2</fullName>
        <ecNumber evidence="7">2.1.1.-</ecNumber>
    </recommendedName>
    <alternativeName>
        <fullName evidence="7">Methyltransferase-like protein 10</fullName>
    </alternativeName>
    <alternativeName>
        <fullName evidence="7">Protein-lysine N-methyltransferase METTL10</fullName>
    </alternativeName>
</protein>
<comment type="catalytic activity">
    <reaction evidence="6">
        <text>L-lysyl-[protein] + 3 S-adenosyl-L-methionine = N(6),N(6),N(6)-trimethyl-L-lysyl-[protein] + 3 S-adenosyl-L-homocysteine + 3 H(+)</text>
        <dbReference type="Rhea" id="RHEA:54192"/>
        <dbReference type="Rhea" id="RHEA-COMP:9752"/>
        <dbReference type="Rhea" id="RHEA-COMP:13826"/>
        <dbReference type="ChEBI" id="CHEBI:15378"/>
        <dbReference type="ChEBI" id="CHEBI:29969"/>
        <dbReference type="ChEBI" id="CHEBI:57856"/>
        <dbReference type="ChEBI" id="CHEBI:59789"/>
        <dbReference type="ChEBI" id="CHEBI:61961"/>
    </reaction>
    <physiologicalReaction direction="left-to-right" evidence="6">
        <dbReference type="Rhea" id="RHEA:54193"/>
    </physiologicalReaction>
</comment>
<sequence length="266" mass="29857">MRKNFRRQHWVPRHSKFDNRMGERPVCTPGSSLRLPAHVDFSVSYPGESHPKLSGNICLLLIIWDAVYSRELQSFKEYGDEGEIWFGEGSMARVIRWLNAHKVPQTASILDIGTGNGMLLVELAKSGYCNLTGIDYSSDAVELAKSICEKEGVSQNAQLQVTDFLEDFHPSQQFDVCLDKGTFDAVSLDPTGATEKREQYVRSLCQALKAQGLFIITSCNWTKEELLSQFGEEFEFKDELPTPTFSFGGKAGHSVTALVLQRRNHS</sequence>
<keyword evidence="5 7" id="KW-0539">Nucleus</keyword>
<dbReference type="InterPro" id="IPR026635">
    <property type="entry name" value="Efm4/METTL10"/>
</dbReference>
<evidence type="ECO:0000256" key="3">
    <source>
        <dbReference type="ARBA" id="ARBA00022679"/>
    </source>
</evidence>
<proteinExistence type="inferred from homology"/>
<organism evidence="9">
    <name type="scientific">Xenopus tropicalis</name>
    <name type="common">Western clawed frog</name>
    <name type="synonym">Silurana tropicalis</name>
    <dbReference type="NCBI Taxonomy" id="8364"/>
    <lineage>
        <taxon>Eukaryota</taxon>
        <taxon>Metazoa</taxon>
        <taxon>Chordata</taxon>
        <taxon>Craniata</taxon>
        <taxon>Vertebrata</taxon>
        <taxon>Euteleostomi</taxon>
        <taxon>Amphibia</taxon>
        <taxon>Batrachia</taxon>
        <taxon>Anura</taxon>
        <taxon>Pipoidea</taxon>
        <taxon>Pipidae</taxon>
        <taxon>Xenopodinae</taxon>
        <taxon>Xenopus</taxon>
        <taxon>Silurana</taxon>
    </lineage>
</organism>
<evidence type="ECO:0000313" key="9">
    <source>
        <dbReference type="Ensembl" id="ENSXETP00000062472"/>
    </source>
</evidence>
<evidence type="ECO:0000256" key="6">
    <source>
        <dbReference type="ARBA" id="ARBA00049497"/>
    </source>
</evidence>
<dbReference type="FunFam" id="3.40.50.150:FF:000172">
    <property type="entry name" value="EEF1A lysine methyltransferase 2"/>
    <property type="match status" value="1"/>
</dbReference>
<dbReference type="Bgee" id="ENSXETG00000030721">
    <property type="expression patterns" value="Expressed in ovary and 14 other cell types or tissues"/>
</dbReference>
<evidence type="ECO:0000256" key="5">
    <source>
        <dbReference type="ARBA" id="ARBA00023242"/>
    </source>
</evidence>
<dbReference type="GO" id="GO:0032259">
    <property type="term" value="P:methylation"/>
    <property type="evidence" value="ECO:0007669"/>
    <property type="project" value="UniProtKB-KW"/>
</dbReference>
<dbReference type="Pfam" id="PF13847">
    <property type="entry name" value="Methyltransf_31"/>
    <property type="match status" value="1"/>
</dbReference>
<dbReference type="EC" id="2.1.1.-" evidence="7"/>
<dbReference type="InterPro" id="IPR029063">
    <property type="entry name" value="SAM-dependent_MTases_sf"/>
</dbReference>
<dbReference type="PANTHER" id="PTHR12843">
    <property type="entry name" value="PROTEIN-LYSINE N-METHYLTRANSFERASE METTL10"/>
    <property type="match status" value="1"/>
</dbReference>
<keyword evidence="4 7" id="KW-0949">S-adenosyl-L-methionine</keyword>
<comment type="similarity">
    <text evidence="7">Belongs to the class I-like SAM-binding methyltransferase superfamily. EFM4 family.</text>
</comment>
<dbReference type="GO" id="GO:0005737">
    <property type="term" value="C:cytoplasm"/>
    <property type="evidence" value="ECO:0007669"/>
    <property type="project" value="UniProtKB-SubCell"/>
</dbReference>
<name>A0A6I8PR38_XENTR</name>
<keyword evidence="1 7" id="KW-0963">Cytoplasm</keyword>
<evidence type="ECO:0000256" key="4">
    <source>
        <dbReference type="ARBA" id="ARBA00022691"/>
    </source>
</evidence>
<comment type="function">
    <text evidence="7">Protein-lysine methyltransferase that selectively catalyzes the trimethylation of EEF1A at 'Lys-318'.</text>
</comment>
<evidence type="ECO:0000256" key="1">
    <source>
        <dbReference type="ARBA" id="ARBA00022490"/>
    </source>
</evidence>